<organism evidence="2 3">
    <name type="scientific">Kitasatospora cheerisanensis KCTC 2395</name>
    <dbReference type="NCBI Taxonomy" id="1348663"/>
    <lineage>
        <taxon>Bacteria</taxon>
        <taxon>Bacillati</taxon>
        <taxon>Actinomycetota</taxon>
        <taxon>Actinomycetes</taxon>
        <taxon>Kitasatosporales</taxon>
        <taxon>Streptomycetaceae</taxon>
        <taxon>Kitasatospora</taxon>
    </lineage>
</organism>
<reference evidence="2 3" key="1">
    <citation type="submission" date="2014-05" db="EMBL/GenBank/DDBJ databases">
        <title>Draft Genome Sequence of Kitasatospora cheerisanensis KCTC 2395.</title>
        <authorList>
            <person name="Nam D.H."/>
        </authorList>
    </citation>
    <scope>NUCLEOTIDE SEQUENCE [LARGE SCALE GENOMIC DNA]</scope>
    <source>
        <strain evidence="2 3">KCTC 2395</strain>
    </source>
</reference>
<evidence type="ECO:0000313" key="3">
    <source>
        <dbReference type="Proteomes" id="UP000027178"/>
    </source>
</evidence>
<dbReference type="EMBL" id="JNBY01000156">
    <property type="protein sequence ID" value="KDN80990.1"/>
    <property type="molecule type" value="Genomic_DNA"/>
</dbReference>
<dbReference type="HOGENOM" id="CLU_2935425_0_0_11"/>
<protein>
    <submittedName>
        <fullName evidence="2">Uncharacterized protein</fullName>
    </submittedName>
</protein>
<keyword evidence="3" id="KW-1185">Reference proteome</keyword>
<dbReference type="PATRIC" id="fig|1348663.4.peg.7022"/>
<gene>
    <name evidence="2" type="ORF">KCH_72630</name>
</gene>
<evidence type="ECO:0000313" key="2">
    <source>
        <dbReference type="EMBL" id="KDN80990.1"/>
    </source>
</evidence>
<evidence type="ECO:0000256" key="1">
    <source>
        <dbReference type="SAM" id="MobiDB-lite"/>
    </source>
</evidence>
<comment type="caution">
    <text evidence="2">The sequence shown here is derived from an EMBL/GenBank/DDBJ whole genome shotgun (WGS) entry which is preliminary data.</text>
</comment>
<dbReference type="Proteomes" id="UP000027178">
    <property type="component" value="Unassembled WGS sequence"/>
</dbReference>
<proteinExistence type="predicted"/>
<feature type="region of interest" description="Disordered" evidence="1">
    <location>
        <begin position="1"/>
        <end position="41"/>
    </location>
</feature>
<name>A0A066YST0_9ACTN</name>
<accession>A0A066YST0</accession>
<sequence length="60" mass="6343">MLSHFLRVNSHNSGHRCRPSSHPRPPPAGSAGRALTGRRGDPCTALVGLARACREGGSRI</sequence>
<dbReference type="AlphaFoldDB" id="A0A066YST0"/>